<organism evidence="7 8">
    <name type="scientific">Nosocomiicoccus massiliensis</name>
    <dbReference type="NCBI Taxonomy" id="1232430"/>
    <lineage>
        <taxon>Bacteria</taxon>
        <taxon>Bacillati</taxon>
        <taxon>Bacillota</taxon>
        <taxon>Bacilli</taxon>
        <taxon>Bacillales</taxon>
        <taxon>Staphylococcaceae</taxon>
        <taxon>Nosocomiicoccus</taxon>
    </lineage>
</organism>
<dbReference type="InterPro" id="IPR029063">
    <property type="entry name" value="SAM-dependent_MTases_sf"/>
</dbReference>
<dbReference type="CDD" id="cd02440">
    <property type="entry name" value="AdoMet_MTases"/>
    <property type="match status" value="1"/>
</dbReference>
<gene>
    <name evidence="6" type="primary">menG</name>
    <name evidence="7" type="ORF">CJ229_001955</name>
</gene>
<evidence type="ECO:0000313" key="8">
    <source>
        <dbReference type="Proteomes" id="UP000243626"/>
    </source>
</evidence>
<name>A0AAF1BT36_9STAP</name>
<keyword evidence="8" id="KW-1185">Reference proteome</keyword>
<dbReference type="GO" id="GO:0032259">
    <property type="term" value="P:methylation"/>
    <property type="evidence" value="ECO:0007669"/>
    <property type="project" value="UniProtKB-KW"/>
</dbReference>
<dbReference type="PANTHER" id="PTHR43591">
    <property type="entry name" value="METHYLTRANSFERASE"/>
    <property type="match status" value="1"/>
</dbReference>
<dbReference type="Pfam" id="PF01209">
    <property type="entry name" value="Ubie_methyltran"/>
    <property type="match status" value="1"/>
</dbReference>
<evidence type="ECO:0000256" key="5">
    <source>
        <dbReference type="ARBA" id="ARBA00059758"/>
    </source>
</evidence>
<dbReference type="KEGG" id="nmy:CJ229_001955"/>
<dbReference type="RefSeq" id="WP_068128425.1">
    <property type="nucleotide sequence ID" value="NZ_CP136964.1"/>
</dbReference>
<feature type="binding site" evidence="6">
    <location>
        <begin position="100"/>
        <end position="101"/>
    </location>
    <ligand>
        <name>S-adenosyl-L-methionine</name>
        <dbReference type="ChEBI" id="CHEBI:59789"/>
    </ligand>
</feature>
<keyword evidence="4 6" id="KW-0949">S-adenosyl-L-methionine</keyword>
<dbReference type="InterPro" id="IPR023576">
    <property type="entry name" value="UbiE/COQ5_MeTrFase_CS"/>
</dbReference>
<proteinExistence type="inferred from homology"/>
<accession>A0AAF1BT36</accession>
<feature type="binding site" evidence="6">
    <location>
        <position position="55"/>
    </location>
    <ligand>
        <name>S-adenosyl-L-methionine</name>
        <dbReference type="ChEBI" id="CHEBI:59789"/>
    </ligand>
</feature>
<keyword evidence="1 6" id="KW-0474">Menaquinone biosynthesis</keyword>
<dbReference type="PANTHER" id="PTHR43591:SF24">
    <property type="entry name" value="2-METHOXY-6-POLYPRENYL-1,4-BENZOQUINOL METHYLASE, MITOCHONDRIAL"/>
    <property type="match status" value="1"/>
</dbReference>
<dbReference type="AlphaFoldDB" id="A0AAF1BT36"/>
<comment type="catalytic activity">
    <reaction evidence="6">
        <text>a 2-demethylmenaquinol + S-adenosyl-L-methionine = a menaquinol + S-adenosyl-L-homocysteine + H(+)</text>
        <dbReference type="Rhea" id="RHEA:42640"/>
        <dbReference type="Rhea" id="RHEA-COMP:9539"/>
        <dbReference type="Rhea" id="RHEA-COMP:9563"/>
        <dbReference type="ChEBI" id="CHEBI:15378"/>
        <dbReference type="ChEBI" id="CHEBI:18151"/>
        <dbReference type="ChEBI" id="CHEBI:55437"/>
        <dbReference type="ChEBI" id="CHEBI:57856"/>
        <dbReference type="ChEBI" id="CHEBI:59789"/>
        <dbReference type="EC" id="2.1.1.163"/>
    </reaction>
</comment>
<evidence type="ECO:0000256" key="4">
    <source>
        <dbReference type="ARBA" id="ARBA00022691"/>
    </source>
</evidence>
<feature type="binding site" evidence="6">
    <location>
        <position position="75"/>
    </location>
    <ligand>
        <name>S-adenosyl-L-methionine</name>
        <dbReference type="ChEBI" id="CHEBI:59789"/>
    </ligand>
</feature>
<dbReference type="PROSITE" id="PS51608">
    <property type="entry name" value="SAM_MT_UBIE"/>
    <property type="match status" value="1"/>
</dbReference>
<keyword evidence="2 6" id="KW-0489">Methyltransferase</keyword>
<evidence type="ECO:0000256" key="6">
    <source>
        <dbReference type="HAMAP-Rule" id="MF_01813"/>
    </source>
</evidence>
<protein>
    <recommendedName>
        <fullName evidence="6">Demethylmenaquinone methyltransferase</fullName>
        <ecNumber evidence="6">2.1.1.163</ecNumber>
    </recommendedName>
</protein>
<dbReference type="Proteomes" id="UP000243626">
    <property type="component" value="Chromosome"/>
</dbReference>
<dbReference type="FunFam" id="3.40.50.150:FF:000086">
    <property type="entry name" value="Demethylmenaquinone methyltransferase"/>
    <property type="match status" value="1"/>
</dbReference>
<dbReference type="EMBL" id="CP136964">
    <property type="protein sequence ID" value="WOS96532.1"/>
    <property type="molecule type" value="Genomic_DNA"/>
</dbReference>
<dbReference type="SUPFAM" id="SSF53335">
    <property type="entry name" value="S-adenosyl-L-methionine-dependent methyltransferases"/>
    <property type="match status" value="1"/>
</dbReference>
<reference evidence="8" key="1">
    <citation type="submission" date="2017-09" db="EMBL/GenBank/DDBJ databases">
        <title>Bacterial strain isolated from the female urinary microbiota.</title>
        <authorList>
            <person name="Thomas-White K."/>
            <person name="Kumar N."/>
            <person name="Forster S."/>
            <person name="Putonti C."/>
            <person name="Lawley T."/>
            <person name="Wolfe A.J."/>
        </authorList>
    </citation>
    <scope>NUCLEOTIDE SEQUENCE [LARGE SCALE GENOMIC DNA]</scope>
    <source>
        <strain evidence="8">UMB0959</strain>
    </source>
</reference>
<dbReference type="NCBIfam" id="NF001244">
    <property type="entry name" value="PRK00216.1-5"/>
    <property type="match status" value="1"/>
</dbReference>
<comment type="function">
    <text evidence="5 6">Methyltransferase required for the conversion of demethylmenaquinol (DMKH2) to menaquinol (MKH2).</text>
</comment>
<dbReference type="PROSITE" id="PS01184">
    <property type="entry name" value="UBIE_2"/>
    <property type="match status" value="1"/>
</dbReference>
<dbReference type="GO" id="GO:0009234">
    <property type="term" value="P:menaquinone biosynthetic process"/>
    <property type="evidence" value="ECO:0007669"/>
    <property type="project" value="UniProtKB-UniRule"/>
</dbReference>
<dbReference type="NCBIfam" id="NF001243">
    <property type="entry name" value="PRK00216.1-4"/>
    <property type="match status" value="1"/>
</dbReference>
<dbReference type="Gene3D" id="3.40.50.150">
    <property type="entry name" value="Vaccinia Virus protein VP39"/>
    <property type="match status" value="1"/>
</dbReference>
<dbReference type="PROSITE" id="PS01183">
    <property type="entry name" value="UBIE_1"/>
    <property type="match status" value="1"/>
</dbReference>
<evidence type="ECO:0000313" key="7">
    <source>
        <dbReference type="EMBL" id="WOS96532.1"/>
    </source>
</evidence>
<keyword evidence="3 6" id="KW-0808">Transferase</keyword>
<comment type="similarity">
    <text evidence="6">Belongs to the class I-like SAM-binding methyltransferase superfamily. MenG/UbiE family.</text>
</comment>
<comment type="caution">
    <text evidence="6">Lacks conserved residue(s) required for the propagation of feature annotation.</text>
</comment>
<dbReference type="HAMAP" id="MF_01813">
    <property type="entry name" value="MenG_UbiE_methyltr"/>
    <property type="match status" value="1"/>
</dbReference>
<sequence>MKDNKIQNIFNTISKDYDQMNDIISFKQHDVWRKKTMSEIFLHDDDNVLDLCCGTGDWTIQLAESNPNVNVIGLDFSENMLKVAESKVKHLQNVELLQGDAMDLPFEDNSFDLITIGFGLRNLPDYKQALIEVARVLKPGGHFVILETSNPNNKVVATLFNIYFGKIMPLFGKIFAKSGEEYKWLYESTRDFLSKEELKDLMDSTGFTNIKIVPHNMGMAATHLAYKPIDYDKTV</sequence>
<dbReference type="NCBIfam" id="TIGR01934">
    <property type="entry name" value="MenG_MenH_UbiE"/>
    <property type="match status" value="1"/>
</dbReference>
<evidence type="ECO:0000256" key="3">
    <source>
        <dbReference type="ARBA" id="ARBA00022679"/>
    </source>
</evidence>
<comment type="pathway">
    <text evidence="6">Quinol/quinone metabolism; menaquinone biosynthesis; menaquinol from 1,4-dihydroxy-2-naphthoate: step 2/2.</text>
</comment>
<evidence type="ECO:0000256" key="2">
    <source>
        <dbReference type="ARBA" id="ARBA00022603"/>
    </source>
</evidence>
<dbReference type="GO" id="GO:0043770">
    <property type="term" value="F:demethylmenaquinone methyltransferase activity"/>
    <property type="evidence" value="ECO:0007669"/>
    <property type="project" value="UniProtKB-UniRule"/>
</dbReference>
<evidence type="ECO:0000256" key="1">
    <source>
        <dbReference type="ARBA" id="ARBA00022428"/>
    </source>
</evidence>
<dbReference type="EC" id="2.1.1.163" evidence="6"/>
<dbReference type="InterPro" id="IPR004033">
    <property type="entry name" value="UbiE/COQ5_MeTrFase"/>
</dbReference>